<dbReference type="AlphaFoldDB" id="A0A6J4HJL0"/>
<evidence type="ECO:0000259" key="4">
    <source>
        <dbReference type="PROSITE" id="PS50110"/>
    </source>
</evidence>
<dbReference type="Gene3D" id="3.50.50.60">
    <property type="entry name" value="FAD/NAD(P)-binding domain"/>
    <property type="match status" value="2"/>
</dbReference>
<dbReference type="InterPro" id="IPR011006">
    <property type="entry name" value="CheY-like_superfamily"/>
</dbReference>
<protein>
    <submittedName>
        <fullName evidence="5">Thioredoxin reductase</fullName>
        <ecNumber evidence="5">1.8.1.9</ecNumber>
    </submittedName>
</protein>
<dbReference type="PANTHER" id="PTHR48105">
    <property type="entry name" value="THIOREDOXIN REDUCTASE 1-RELATED-RELATED"/>
    <property type="match status" value="1"/>
</dbReference>
<feature type="modified residue" description="4-aspartylphosphate" evidence="3">
    <location>
        <position position="62"/>
    </location>
</feature>
<dbReference type="EMBL" id="CADCTM010000112">
    <property type="protein sequence ID" value="CAA9226314.1"/>
    <property type="molecule type" value="Genomic_DNA"/>
</dbReference>
<evidence type="ECO:0000256" key="1">
    <source>
        <dbReference type="ARBA" id="ARBA00022630"/>
    </source>
</evidence>
<organism evidence="5">
    <name type="scientific">uncultured Coleofasciculus sp</name>
    <dbReference type="NCBI Taxonomy" id="1267456"/>
    <lineage>
        <taxon>Bacteria</taxon>
        <taxon>Bacillati</taxon>
        <taxon>Cyanobacteriota</taxon>
        <taxon>Cyanophyceae</taxon>
        <taxon>Coleofasciculales</taxon>
        <taxon>Coleofasciculaceae</taxon>
        <taxon>Coleofasciculus</taxon>
        <taxon>environmental samples</taxon>
    </lineage>
</organism>
<dbReference type="InterPro" id="IPR036188">
    <property type="entry name" value="FAD/NAD-bd_sf"/>
</dbReference>
<keyword evidence="3" id="KW-0597">Phosphoprotein</keyword>
<dbReference type="InterPro" id="IPR050097">
    <property type="entry name" value="Ferredoxin-NADP_redctase_2"/>
</dbReference>
<dbReference type="Pfam" id="PF00072">
    <property type="entry name" value="Response_reg"/>
    <property type="match status" value="1"/>
</dbReference>
<dbReference type="SUPFAM" id="SSF52172">
    <property type="entry name" value="CheY-like"/>
    <property type="match status" value="1"/>
</dbReference>
<reference evidence="5" key="1">
    <citation type="submission" date="2020-02" db="EMBL/GenBank/DDBJ databases">
        <authorList>
            <person name="Meier V. D."/>
        </authorList>
    </citation>
    <scope>NUCLEOTIDE SEQUENCE</scope>
    <source>
        <strain evidence="5">AVDCRST_MAG92</strain>
    </source>
</reference>
<keyword evidence="1" id="KW-0285">Flavoprotein</keyword>
<evidence type="ECO:0000313" key="5">
    <source>
        <dbReference type="EMBL" id="CAA9226314.1"/>
    </source>
</evidence>
<proteinExistence type="predicted"/>
<dbReference type="SMART" id="SM00448">
    <property type="entry name" value="REC"/>
    <property type="match status" value="1"/>
</dbReference>
<dbReference type="EC" id="1.8.1.9" evidence="5"/>
<evidence type="ECO:0000256" key="2">
    <source>
        <dbReference type="ARBA" id="ARBA00023002"/>
    </source>
</evidence>
<dbReference type="PRINTS" id="PR00368">
    <property type="entry name" value="FADPNR"/>
</dbReference>
<dbReference type="PRINTS" id="PR00469">
    <property type="entry name" value="PNDRDTASEII"/>
</dbReference>
<feature type="domain" description="Response regulatory" evidence="4">
    <location>
        <begin position="5"/>
        <end position="128"/>
    </location>
</feature>
<dbReference type="InterPro" id="IPR001789">
    <property type="entry name" value="Sig_transdc_resp-reg_receiver"/>
</dbReference>
<gene>
    <name evidence="5" type="ORF">AVDCRST_MAG92-828</name>
</gene>
<name>A0A6J4HJL0_9CYAN</name>
<dbReference type="SUPFAM" id="SSF51905">
    <property type="entry name" value="FAD/NAD(P)-binding domain"/>
    <property type="match status" value="1"/>
</dbReference>
<dbReference type="InterPro" id="IPR023753">
    <property type="entry name" value="FAD/NAD-binding_dom"/>
</dbReference>
<dbReference type="Gene3D" id="3.40.50.2300">
    <property type="match status" value="1"/>
</dbReference>
<dbReference type="PROSITE" id="PS50110">
    <property type="entry name" value="RESPONSE_REGULATORY"/>
    <property type="match status" value="1"/>
</dbReference>
<dbReference type="Gene3D" id="3.40.30.10">
    <property type="entry name" value="Glutaredoxin"/>
    <property type="match status" value="1"/>
</dbReference>
<dbReference type="GO" id="GO:0000160">
    <property type="term" value="P:phosphorelay signal transduction system"/>
    <property type="evidence" value="ECO:0007669"/>
    <property type="project" value="InterPro"/>
</dbReference>
<dbReference type="GO" id="GO:0004791">
    <property type="term" value="F:thioredoxin-disulfide reductase (NADPH) activity"/>
    <property type="evidence" value="ECO:0007669"/>
    <property type="project" value="UniProtKB-EC"/>
</dbReference>
<evidence type="ECO:0000256" key="3">
    <source>
        <dbReference type="PROSITE-ProRule" id="PRU00169"/>
    </source>
</evidence>
<dbReference type="Pfam" id="PF07992">
    <property type="entry name" value="Pyr_redox_2"/>
    <property type="match status" value="1"/>
</dbReference>
<accession>A0A6J4HJL0</accession>
<sequence>MAKPVILTVDDDPEVLQAVARDLRQQYGDRFRIIRADSGASAIDAVQQLKLRNEPVALFLVDQRMPQMSGVEFLEQALEVFPQAKRALLTAYADTDAAIRAINSTQIDYYLLKPWDPPEERLYPVLDDLLDDWLATFRPPFEGIRVIGNRWSPQSHDMKDFLARNQIPYQWLDIELSEEAKKLATFANCDRLSLPLVLFADGGSLIQPSIADVAEKIGLKTQAEKPFYDLIIVGGGPAGLAAAVYGASEGLRTVMIEREAPGGQAGTSSRIENYLGFPSGLSGSDLARRAVTQAKRFGVEILAPQEVTGFRVEDPYRIITLSNGNEISCHALILGLGVSWRRLDVPGLEALTGAGVYYGAAQTEALTCQGEDVYIIGGANSAGQAAMYFSRYARQVTMLVRGESLTKSMSQYLIEQIAQTPNITVQTHSSVVEAKGETSLEALAIQNVATGEIETVPATSLFIFIGAVPRTGWLDGSVERDELDFIVTGPDLKRTGEAGLNHRPKGWKLDRDPYLLETNVPGVFAVGDVRHGSIKRVASGVGEGSICVQFVHQYLANVGS</sequence>
<keyword evidence="2 5" id="KW-0560">Oxidoreductase</keyword>